<dbReference type="RefSeq" id="WP_089071954.1">
    <property type="nucleotide sequence ID" value="NZ_CP022353.1"/>
</dbReference>
<dbReference type="EMBL" id="CP022353">
    <property type="protein sequence ID" value="ASK56260.1"/>
    <property type="molecule type" value="Genomic_DNA"/>
</dbReference>
<dbReference type="Pfam" id="PF02463">
    <property type="entry name" value="SMC_N"/>
    <property type="match status" value="1"/>
</dbReference>
<dbReference type="Gene3D" id="3.40.50.300">
    <property type="entry name" value="P-loop containing nucleotide triphosphate hydrolases"/>
    <property type="match status" value="2"/>
</dbReference>
<dbReference type="KEGG" id="vti:CEQ48_16320"/>
<dbReference type="SUPFAM" id="SSF52540">
    <property type="entry name" value="P-loop containing nucleoside triphosphate hydrolases"/>
    <property type="match status" value="1"/>
</dbReference>
<dbReference type="AlphaFoldDB" id="A0AAU8WWN0"/>
<dbReference type="GO" id="GO:0006302">
    <property type="term" value="P:double-strand break repair"/>
    <property type="evidence" value="ECO:0007669"/>
    <property type="project" value="TreeGrafter"/>
</dbReference>
<dbReference type="InterPro" id="IPR003395">
    <property type="entry name" value="RecF/RecN/SMC_N"/>
</dbReference>
<dbReference type="InterPro" id="IPR027417">
    <property type="entry name" value="P-loop_NTPase"/>
</dbReference>
<dbReference type="PANTHER" id="PTHR32182">
    <property type="entry name" value="DNA REPLICATION AND REPAIR PROTEIN RECF"/>
    <property type="match status" value="1"/>
</dbReference>
<dbReference type="Proteomes" id="UP000198371">
    <property type="component" value="Chromosome 1"/>
</dbReference>
<name>A0AAU8WWN0_9VIBR</name>
<evidence type="ECO:0000313" key="2">
    <source>
        <dbReference type="EMBL" id="ASK56260.1"/>
    </source>
</evidence>
<evidence type="ECO:0000313" key="3">
    <source>
        <dbReference type="Proteomes" id="UP000198371"/>
    </source>
</evidence>
<proteinExistence type="predicted"/>
<feature type="domain" description="RecF/RecN/SMC N-terminal" evidence="1">
    <location>
        <begin position="275"/>
        <end position="750"/>
    </location>
</feature>
<accession>A0AAU8WWN0</accession>
<reference evidence="2 3" key="2">
    <citation type="submission" date="2017-06" db="EMBL/GenBank/DDBJ databases">
        <title>Complete genome sequence of Vibrio sp. 2521-89, a close relative of Vibrio cholerae isolated from lake water in New Mexico, USA.</title>
        <authorList>
            <person name="Liang K."/>
            <person name="Orata F.D."/>
            <person name="Winkjer N.S."/>
            <person name="Tarr C.L."/>
            <person name="Boucher Y."/>
        </authorList>
    </citation>
    <scope>NUCLEOTIDE SEQUENCE [LARGE SCALE GENOMIC DNA]</scope>
    <source>
        <strain evidence="2 3">2521-89</strain>
    </source>
</reference>
<dbReference type="GO" id="GO:0000731">
    <property type="term" value="P:DNA synthesis involved in DNA repair"/>
    <property type="evidence" value="ECO:0007669"/>
    <property type="project" value="TreeGrafter"/>
</dbReference>
<organism evidence="2 3">
    <name type="scientific">Vibrio tarriae</name>
    <dbReference type="NCBI Taxonomy" id="2014742"/>
    <lineage>
        <taxon>Bacteria</taxon>
        <taxon>Pseudomonadati</taxon>
        <taxon>Pseudomonadota</taxon>
        <taxon>Gammaproteobacteria</taxon>
        <taxon>Vibrionales</taxon>
        <taxon>Vibrionaceae</taxon>
        <taxon>Vibrio</taxon>
    </lineage>
</organism>
<sequence length="775" mass="88766">MNWQISRIEVSSFKAFKHILLDFENSSLLTLDGPNGFGKTSIFDAIELLLTGQIKRIENLFSKVMIGTKQNYDDNLFWNIRSGEKNLVIKIEFFKENSKLTLARYASAEALKQKSLNRADSFSQFNLYELPDFSSNDFSADNLRNNDYIEEIFGENFRENFCYLNYLEQGQNQLLLTKVDKRKQALGNLFNITDIAAEIDNCKSVERKINSYINDTARKSQEMALLSDIESLRVLVQADLGAVEYKKLSTSDLQPGWDYENLFPTYSLEVFKEYQDVILKLQELLPLKSAIKIRAQNEQIESYIHNNMALLQSLVQFGIDTDKLSALDSTKNELNQLIKAKAIIQRGAAVITLPETRSLPYWEAERLNRFEDQITVRKDLQLKNQSNSGIAAELTRLKDKLLKEHGKLSLNDPTCPLCGADWIQHQIMLDAVDARSQQITNSLSADGKALVELLTLMNSELALIATQIQSREAAIQSEYNESLHNALESERVRLESITKLAKRLEATGTTIDYRYSDKNEVVEERLRNLIFLIRSRKTEETDELPDDWKQVISVAFKSIEDFYIVEQKDLTDKISYITSKANEARNIKLKNSLESLQTIQCENEAAKISKDKVKKLRETLENVERSYTDQTISEIELIFHIYSGRLIQNYQRGLGLFIESRDGKQLRFLTAEKSEHDAILSMSSGQVSALSMAFFLSLNKVYARVPIILIDDPSQSLDEVNVASLTDLLRCELKQRQLILSSHEEDISSYMRYRFAKAGRSTRSLNMQRLAKEAS</sequence>
<gene>
    <name evidence="2" type="ORF">CEQ48_16320</name>
</gene>
<protein>
    <submittedName>
        <fullName evidence="2">Recombinase RecF</fullName>
    </submittedName>
</protein>
<keyword evidence="3" id="KW-1185">Reference proteome</keyword>
<evidence type="ECO:0000259" key="1">
    <source>
        <dbReference type="Pfam" id="PF02463"/>
    </source>
</evidence>
<reference evidence="3" key="1">
    <citation type="journal article" date="2017" name="Genome Announc.">
        <title>Complete Genome Sequence of Vibrio sp. Strain 2521-89, a Close Relative of Vibrio cholerae Isolated from Lake Water in New Mexico, USA.</title>
        <authorList>
            <person name="Liang K."/>
            <person name="Orata F.D."/>
            <person name="Winkjer N.S."/>
            <person name="Rowe L.A."/>
            <person name="Tarr C.L."/>
            <person name="Boucher Y."/>
        </authorList>
    </citation>
    <scope>NUCLEOTIDE SEQUENCE [LARGE SCALE GENOMIC DNA]</scope>
    <source>
        <strain evidence="3">2521-89</strain>
    </source>
</reference>
<dbReference type="PANTHER" id="PTHR32182:SF22">
    <property type="entry name" value="ATP-DEPENDENT ENDONUCLEASE, OLD FAMILY-RELATED"/>
    <property type="match status" value="1"/>
</dbReference>